<dbReference type="PANTHER" id="PTHR11048">
    <property type="entry name" value="PRENYLTRANSFERASES"/>
    <property type="match status" value="1"/>
</dbReference>
<feature type="transmembrane region" description="Helical" evidence="6">
    <location>
        <begin position="428"/>
        <end position="446"/>
    </location>
</feature>
<comment type="subcellular location">
    <subcellularLocation>
        <location evidence="1">Membrane</location>
        <topology evidence="1">Multi-pass membrane protein</topology>
    </subcellularLocation>
</comment>
<feature type="transmembrane region" description="Helical" evidence="6">
    <location>
        <begin position="348"/>
        <end position="365"/>
    </location>
</feature>
<proteinExistence type="predicted"/>
<feature type="transmembrane region" description="Helical" evidence="6">
    <location>
        <begin position="28"/>
        <end position="47"/>
    </location>
</feature>
<keyword evidence="4 6" id="KW-1133">Transmembrane helix</keyword>
<dbReference type="Gene3D" id="3.40.50.1000">
    <property type="entry name" value="HAD superfamily/HAD-like"/>
    <property type="match status" value="1"/>
</dbReference>
<dbReference type="InterPro" id="IPR036412">
    <property type="entry name" value="HAD-like_sf"/>
</dbReference>
<dbReference type="InterPro" id="IPR039653">
    <property type="entry name" value="Prenyltransferase"/>
</dbReference>
<evidence type="ECO:0000256" key="2">
    <source>
        <dbReference type="ARBA" id="ARBA00022475"/>
    </source>
</evidence>
<keyword evidence="3 6" id="KW-0812">Transmembrane</keyword>
<dbReference type="InterPro" id="IPR000537">
    <property type="entry name" value="UbiA_prenyltransferase"/>
</dbReference>
<dbReference type="RefSeq" id="WP_114900381.1">
    <property type="nucleotide sequence ID" value="NZ_CP031222.1"/>
</dbReference>
<evidence type="ECO:0000313" key="8">
    <source>
        <dbReference type="Proteomes" id="UP000253940"/>
    </source>
</evidence>
<dbReference type="SUPFAM" id="SSF56784">
    <property type="entry name" value="HAD-like"/>
    <property type="match status" value="1"/>
</dbReference>
<evidence type="ECO:0000256" key="3">
    <source>
        <dbReference type="ARBA" id="ARBA00022692"/>
    </source>
</evidence>
<dbReference type="KEGG" id="mbah:HYN46_16380"/>
<feature type="transmembrane region" description="Helical" evidence="6">
    <location>
        <begin position="396"/>
        <end position="416"/>
    </location>
</feature>
<evidence type="ECO:0000256" key="4">
    <source>
        <dbReference type="ARBA" id="ARBA00022989"/>
    </source>
</evidence>
<accession>A0A345PAG4</accession>
<dbReference type="OrthoDB" id="9803632at2"/>
<dbReference type="PANTHER" id="PTHR11048:SF5">
    <property type="entry name" value="DECAPRENYL-PHOSPHATE PHOSPHORIBOSYLTRANSFERASE"/>
    <property type="match status" value="1"/>
</dbReference>
<feature type="transmembrane region" description="Helical" evidence="6">
    <location>
        <begin position="266"/>
        <end position="284"/>
    </location>
</feature>
<feature type="transmembrane region" description="Helical" evidence="6">
    <location>
        <begin position="227"/>
        <end position="246"/>
    </location>
</feature>
<keyword evidence="7" id="KW-0808">Transferase</keyword>
<name>A0A345PAG4_9GAMM</name>
<dbReference type="Pfam" id="PF01040">
    <property type="entry name" value="UbiA"/>
    <property type="match status" value="1"/>
</dbReference>
<protein>
    <submittedName>
        <fullName evidence="7">UbiA family prenyltransferase</fullName>
    </submittedName>
</protein>
<organism evidence="7 8">
    <name type="scientific">Aquirhabdus parva</name>
    <dbReference type="NCBI Taxonomy" id="2283318"/>
    <lineage>
        <taxon>Bacteria</taxon>
        <taxon>Pseudomonadati</taxon>
        <taxon>Pseudomonadota</taxon>
        <taxon>Gammaproteobacteria</taxon>
        <taxon>Moraxellales</taxon>
        <taxon>Moraxellaceae</taxon>
        <taxon>Aquirhabdus</taxon>
    </lineage>
</organism>
<dbReference type="GO" id="GO:0016765">
    <property type="term" value="F:transferase activity, transferring alkyl or aryl (other than methyl) groups"/>
    <property type="evidence" value="ECO:0007669"/>
    <property type="project" value="InterPro"/>
</dbReference>
<reference evidence="7 8" key="1">
    <citation type="submission" date="2018-07" db="EMBL/GenBank/DDBJ databases">
        <title>Genome sequencing of Moraxellaceae gen. HYN0046.</title>
        <authorList>
            <person name="Kim M."/>
            <person name="Yi H."/>
        </authorList>
    </citation>
    <scope>NUCLEOTIDE SEQUENCE [LARGE SCALE GENOMIC DNA]</scope>
    <source>
        <strain evidence="7 8">HYN0046</strain>
    </source>
</reference>
<evidence type="ECO:0000256" key="6">
    <source>
        <dbReference type="SAM" id="Phobius"/>
    </source>
</evidence>
<gene>
    <name evidence="7" type="ORF">HYN46_16380</name>
</gene>
<feature type="transmembrane region" description="Helical" evidence="6">
    <location>
        <begin position="466"/>
        <end position="484"/>
    </location>
</feature>
<evidence type="ECO:0000313" key="7">
    <source>
        <dbReference type="EMBL" id="AXI04273.1"/>
    </source>
</evidence>
<dbReference type="InterPro" id="IPR023214">
    <property type="entry name" value="HAD_sf"/>
</dbReference>
<dbReference type="EMBL" id="CP031222">
    <property type="protein sequence ID" value="AXI04273.1"/>
    <property type="molecule type" value="Genomic_DNA"/>
</dbReference>
<keyword evidence="5 6" id="KW-0472">Membrane</keyword>
<keyword evidence="8" id="KW-1185">Reference proteome</keyword>
<dbReference type="Gene3D" id="1.10.357.140">
    <property type="entry name" value="UbiA prenyltransferase"/>
    <property type="match status" value="1"/>
</dbReference>
<sequence>MQNPDNKTVLVVDLDGTLIRSDLLIESIFLFLRLYPLQFFSLILWLFKGKVFLKRRLADLVCPSPNLLPYNKILLDWLSESRNKGSTLVLATASDIRLARSIAKHLAIFDDVLGTESINLSSSNKRHALVEKYGQRGFEYVGNSKADIAVWESASVIHIANPQCGVYKAANKTHEMHGNTMGQIFDDRPKYFRSARKAIRIHQWSKNVLIFLPLLASHRFFEIPLIQIGITAFLCFGLCASSVYLLNDLLDIEDDRLHVSKRNRPLASGAFPMIHAIFLIPLLLGISFSLALWLLPLKFTFYLLGYYLLTMAYSFWLKRIVMIDVVSLAMLYSIRVVAGGAAMALGTTFWVLTFCLFIFLSLAFVKRYTELFHARSKGLLDKTSGRGYYPTDFEMLASLGSASGYISVLVLALYINEPTTGLLYHSQKMLWVSCPLLLFWISRVWLLAHRGQMNDDPIVFALRDKVSRVMVVTFLLVFYLAAIYG</sequence>
<dbReference type="Proteomes" id="UP000253940">
    <property type="component" value="Chromosome"/>
</dbReference>
<dbReference type="CDD" id="cd13963">
    <property type="entry name" value="PT_UbiA_2"/>
    <property type="match status" value="1"/>
</dbReference>
<dbReference type="NCBIfam" id="NF006088">
    <property type="entry name" value="PRK08238.1"/>
    <property type="match status" value="1"/>
</dbReference>
<dbReference type="GO" id="GO:0009247">
    <property type="term" value="P:glycolipid biosynthetic process"/>
    <property type="evidence" value="ECO:0007669"/>
    <property type="project" value="TreeGrafter"/>
</dbReference>
<evidence type="ECO:0000256" key="1">
    <source>
        <dbReference type="ARBA" id="ARBA00004141"/>
    </source>
</evidence>
<dbReference type="GO" id="GO:0005886">
    <property type="term" value="C:plasma membrane"/>
    <property type="evidence" value="ECO:0007669"/>
    <property type="project" value="TreeGrafter"/>
</dbReference>
<evidence type="ECO:0000256" key="5">
    <source>
        <dbReference type="ARBA" id="ARBA00023136"/>
    </source>
</evidence>
<keyword evidence="2" id="KW-1003">Cell membrane</keyword>
<dbReference type="InterPro" id="IPR044878">
    <property type="entry name" value="UbiA_sf"/>
</dbReference>
<dbReference type="AlphaFoldDB" id="A0A345PAG4"/>